<dbReference type="PANTHER" id="PTHR12346">
    <property type="entry name" value="SIN3B-RELATED"/>
    <property type="match status" value="1"/>
</dbReference>
<organism evidence="6 7">
    <name type="scientific">Calocera viscosa (strain TUFC12733)</name>
    <dbReference type="NCBI Taxonomy" id="1330018"/>
    <lineage>
        <taxon>Eukaryota</taxon>
        <taxon>Fungi</taxon>
        <taxon>Dikarya</taxon>
        <taxon>Basidiomycota</taxon>
        <taxon>Agaricomycotina</taxon>
        <taxon>Dacrymycetes</taxon>
        <taxon>Dacrymycetales</taxon>
        <taxon>Dacrymycetaceae</taxon>
        <taxon>Calocera</taxon>
    </lineage>
</organism>
<dbReference type="STRING" id="1330018.A0A167M5H7"/>
<sequence>MEPLQSMLAQQPESAHQHSSSPSPDYAITIPQRSVHQHPFGCSTMPAPPPSGEYPYELNVHDALAYLEMVRLAFVNQPGMYDEFQAVLRRFNLREIARDEVIIRAKQLFWGRKELLIGFAAFLTPEDAGELVKEGLDEGLLRGTEKRDEEQAAPGGMQLQAPGHEWGAQQGTDVDALSWRLEKI</sequence>
<dbReference type="InterPro" id="IPR003822">
    <property type="entry name" value="PAH"/>
</dbReference>
<dbReference type="GO" id="GO:0003714">
    <property type="term" value="F:transcription corepressor activity"/>
    <property type="evidence" value="ECO:0007669"/>
    <property type="project" value="InterPro"/>
</dbReference>
<accession>A0A167M5H7</accession>
<dbReference type="InterPro" id="IPR036600">
    <property type="entry name" value="PAH_sf"/>
</dbReference>
<reference evidence="6 7" key="1">
    <citation type="journal article" date="2016" name="Mol. Biol. Evol.">
        <title>Comparative Genomics of Early-Diverging Mushroom-Forming Fungi Provides Insights into the Origins of Lignocellulose Decay Capabilities.</title>
        <authorList>
            <person name="Nagy L.G."/>
            <person name="Riley R."/>
            <person name="Tritt A."/>
            <person name="Adam C."/>
            <person name="Daum C."/>
            <person name="Floudas D."/>
            <person name="Sun H."/>
            <person name="Yadav J.S."/>
            <person name="Pangilinan J."/>
            <person name="Larsson K.H."/>
            <person name="Matsuura K."/>
            <person name="Barry K."/>
            <person name="Labutti K."/>
            <person name="Kuo R."/>
            <person name="Ohm R.A."/>
            <person name="Bhattacharya S.S."/>
            <person name="Shirouzu T."/>
            <person name="Yoshinaga Y."/>
            <person name="Martin F.M."/>
            <person name="Grigoriev I.V."/>
            <person name="Hibbett D.S."/>
        </authorList>
    </citation>
    <scope>NUCLEOTIDE SEQUENCE [LARGE SCALE GENOMIC DNA]</scope>
    <source>
        <strain evidence="6 7">TUFC12733</strain>
    </source>
</reference>
<dbReference type="Pfam" id="PF02671">
    <property type="entry name" value="PAH"/>
    <property type="match status" value="1"/>
</dbReference>
<dbReference type="AlphaFoldDB" id="A0A167M5H7"/>
<evidence type="ECO:0000313" key="7">
    <source>
        <dbReference type="Proteomes" id="UP000076738"/>
    </source>
</evidence>
<protein>
    <submittedName>
        <fullName evidence="6">Uncharacterized protein</fullName>
    </submittedName>
</protein>
<feature type="region of interest" description="Disordered" evidence="5">
    <location>
        <begin position="1"/>
        <end position="26"/>
    </location>
</feature>
<feature type="region of interest" description="Disordered" evidence="5">
    <location>
        <begin position="146"/>
        <end position="168"/>
    </location>
</feature>
<gene>
    <name evidence="6" type="ORF">CALVIDRAFT_555112</name>
</gene>
<evidence type="ECO:0000256" key="3">
    <source>
        <dbReference type="ARBA" id="ARBA00023242"/>
    </source>
</evidence>
<name>A0A167M5H7_CALVF</name>
<evidence type="ECO:0000256" key="4">
    <source>
        <dbReference type="PROSITE-ProRule" id="PRU00810"/>
    </source>
</evidence>
<comment type="subcellular location">
    <subcellularLocation>
        <location evidence="1 4">Nucleus</location>
    </subcellularLocation>
</comment>
<dbReference type="GO" id="GO:0000118">
    <property type="term" value="C:histone deacetylase complex"/>
    <property type="evidence" value="ECO:0007669"/>
    <property type="project" value="TreeGrafter"/>
</dbReference>
<evidence type="ECO:0000256" key="5">
    <source>
        <dbReference type="SAM" id="MobiDB-lite"/>
    </source>
</evidence>
<dbReference type="Gene3D" id="1.20.1160.11">
    <property type="entry name" value="Paired amphipathic helix"/>
    <property type="match status" value="1"/>
</dbReference>
<evidence type="ECO:0000313" key="6">
    <source>
        <dbReference type="EMBL" id="KZO96355.1"/>
    </source>
</evidence>
<evidence type="ECO:0000256" key="1">
    <source>
        <dbReference type="ARBA" id="ARBA00004123"/>
    </source>
</evidence>
<dbReference type="OrthoDB" id="10265969at2759"/>
<dbReference type="GO" id="GO:0000122">
    <property type="term" value="P:negative regulation of transcription by RNA polymerase II"/>
    <property type="evidence" value="ECO:0007669"/>
    <property type="project" value="TreeGrafter"/>
</dbReference>
<dbReference type="SUPFAM" id="SSF47762">
    <property type="entry name" value="PAH2 domain"/>
    <property type="match status" value="1"/>
</dbReference>
<dbReference type="PROSITE" id="PS51477">
    <property type="entry name" value="PAH"/>
    <property type="match status" value="1"/>
</dbReference>
<dbReference type="PANTHER" id="PTHR12346:SF0">
    <property type="entry name" value="SIN3A, ISOFORM G"/>
    <property type="match status" value="1"/>
</dbReference>
<feature type="compositionally biased region" description="Polar residues" evidence="5">
    <location>
        <begin position="7"/>
        <end position="23"/>
    </location>
</feature>
<dbReference type="EMBL" id="KV417284">
    <property type="protein sequence ID" value="KZO96355.1"/>
    <property type="molecule type" value="Genomic_DNA"/>
</dbReference>
<dbReference type="Proteomes" id="UP000076738">
    <property type="component" value="Unassembled WGS sequence"/>
</dbReference>
<dbReference type="GO" id="GO:0000785">
    <property type="term" value="C:chromatin"/>
    <property type="evidence" value="ECO:0007669"/>
    <property type="project" value="TreeGrafter"/>
</dbReference>
<evidence type="ECO:0000256" key="2">
    <source>
        <dbReference type="ARBA" id="ARBA00022491"/>
    </source>
</evidence>
<dbReference type="InterPro" id="IPR039774">
    <property type="entry name" value="Sin3-like"/>
</dbReference>
<keyword evidence="7" id="KW-1185">Reference proteome</keyword>
<proteinExistence type="predicted"/>
<keyword evidence="3 4" id="KW-0539">Nucleus</keyword>
<keyword evidence="2" id="KW-0678">Repressor</keyword>